<dbReference type="EMBL" id="JAHZIJ010000012">
    <property type="protein sequence ID" value="MBW7476275.1"/>
    <property type="molecule type" value="Genomic_DNA"/>
</dbReference>
<comment type="caution">
    <text evidence="2">The sequence shown here is derived from an EMBL/GenBank/DDBJ whole genome shotgun (WGS) entry which is preliminary data.</text>
</comment>
<evidence type="ECO:0000313" key="2">
    <source>
        <dbReference type="EMBL" id="MBW7476275.1"/>
    </source>
</evidence>
<evidence type="ECO:0000259" key="1">
    <source>
        <dbReference type="Pfam" id="PF11575"/>
    </source>
</evidence>
<dbReference type="Proteomes" id="UP000812277">
    <property type="component" value="Unassembled WGS sequence"/>
</dbReference>
<reference evidence="2 3" key="1">
    <citation type="submission" date="2021-07" db="EMBL/GenBank/DDBJ databases">
        <title>Paenibacillus radiodurans sp. nov., isolated from the southeastern edge of Tengger Desert.</title>
        <authorList>
            <person name="Zhang G."/>
        </authorList>
    </citation>
    <scope>NUCLEOTIDE SEQUENCE [LARGE SCALE GENOMIC DNA]</scope>
    <source>
        <strain evidence="2 3">DT7-4</strain>
    </source>
</reference>
<feature type="domain" description="Ferric siderophore reductase C-terminal" evidence="1">
    <location>
        <begin position="235"/>
        <end position="254"/>
    </location>
</feature>
<accession>A0ABS7D8S4</accession>
<gene>
    <name evidence="2" type="ORF">K0T92_16180</name>
</gene>
<proteinExistence type="predicted"/>
<dbReference type="InterPro" id="IPR024726">
    <property type="entry name" value="FhuF_C"/>
</dbReference>
<dbReference type="Pfam" id="PF11575">
    <property type="entry name" value="FhuF_C"/>
    <property type="match status" value="1"/>
</dbReference>
<dbReference type="RefSeq" id="WP_219873521.1">
    <property type="nucleotide sequence ID" value="NZ_JAHZIJ010000012.1"/>
</dbReference>
<organism evidence="2 3">
    <name type="scientific">Paenibacillus oenotherae</name>
    <dbReference type="NCBI Taxonomy" id="1435645"/>
    <lineage>
        <taxon>Bacteria</taxon>
        <taxon>Bacillati</taxon>
        <taxon>Bacillota</taxon>
        <taxon>Bacilli</taxon>
        <taxon>Bacillales</taxon>
        <taxon>Paenibacillaceae</taxon>
        <taxon>Paenibacillus</taxon>
    </lineage>
</organism>
<evidence type="ECO:0000313" key="3">
    <source>
        <dbReference type="Proteomes" id="UP000812277"/>
    </source>
</evidence>
<keyword evidence="3" id="KW-1185">Reference proteome</keyword>
<name>A0ABS7D8S4_9BACL</name>
<protein>
    <submittedName>
        <fullName evidence="2">(2Fe-2S)-binding protein</fullName>
    </submittedName>
</protein>
<sequence length="273" mass="30836">MSTKQSNAIDIPFIEDQYAVVFQRPEQFKSEFSFLELTNSEVARSLLLSYAEVLKASDITPAATYFVSWLRGLSVTAQLLLSAHDSTLDWSISNWRLFVTEEDGRMGFAFHPMNASIVSANPLNGAERDSWRNGLLEDLYSNTLRPIVDTMAQAADLNSGQLWALMASGMYYCRERLLTVYGEDSPEFAQVEADYRFTMQEMKGTVFGRSRNPLAVKFRLVENPRCKGEMLPLKASCCLAYKTEGHGYCYTCPKLSEEQRLERGRELAAKAAH</sequence>